<keyword evidence="3" id="KW-1185">Reference proteome</keyword>
<evidence type="ECO:0000313" key="2">
    <source>
        <dbReference type="EMBL" id="MEJ5978340.1"/>
    </source>
</evidence>
<protein>
    <recommendedName>
        <fullName evidence="4">DUF1214 domain-containing protein</fullName>
    </recommendedName>
</protein>
<comment type="caution">
    <text evidence="2">The sequence shown here is derived from an EMBL/GenBank/DDBJ whole genome shotgun (WGS) entry which is preliminary data.</text>
</comment>
<evidence type="ECO:0000313" key="3">
    <source>
        <dbReference type="Proteomes" id="UP001361239"/>
    </source>
</evidence>
<dbReference type="InterPro" id="IPR006311">
    <property type="entry name" value="TAT_signal"/>
</dbReference>
<dbReference type="PROSITE" id="PS51318">
    <property type="entry name" value="TAT"/>
    <property type="match status" value="1"/>
</dbReference>
<proteinExistence type="predicted"/>
<organism evidence="2 3">
    <name type="scientific">Novosphingobium anseongense</name>
    <dbReference type="NCBI Taxonomy" id="3133436"/>
    <lineage>
        <taxon>Bacteria</taxon>
        <taxon>Pseudomonadati</taxon>
        <taxon>Pseudomonadota</taxon>
        <taxon>Alphaproteobacteria</taxon>
        <taxon>Sphingomonadales</taxon>
        <taxon>Sphingomonadaceae</taxon>
        <taxon>Novosphingobium</taxon>
    </lineage>
</organism>
<evidence type="ECO:0008006" key="4">
    <source>
        <dbReference type="Google" id="ProtNLM"/>
    </source>
</evidence>
<feature type="chain" id="PRO_5045923219" description="DUF1214 domain-containing protein" evidence="1">
    <location>
        <begin position="31"/>
        <end position="469"/>
    </location>
</feature>
<keyword evidence="1" id="KW-0732">Signal</keyword>
<gene>
    <name evidence="2" type="ORF">WG901_16930</name>
</gene>
<dbReference type="EMBL" id="JBBHJZ010000003">
    <property type="protein sequence ID" value="MEJ5978340.1"/>
    <property type="molecule type" value="Genomic_DNA"/>
</dbReference>
<accession>A0ABU8RZ32</accession>
<sequence>MNPFHLTRRSALAAFGATTAAGLAPNIALAATAARPWLATPPQLRAEAILRQLLQDPALKALQATIRAKLAASPRAQTLPDAARLVDHALAQWTNSLIFGELDKDLARPGFLWGTDDTPREWNGYRLGGVGTSGDNPDAIYRTASIAGGGRYEILGQYHPDSRPTQVLIEIHTADKARPSTMMTPTAKGGTKAPDPQAQSQINQDAFVVDAQGRFRITLASDAGAGPGNENWASPNHLVIPASGPVAIGVRDILSDWKQRASGLTVRRLDPVADAPAFGLAQVRELALRDLEAYVDFWSKFPDIWFGGLGPNKHSAPQQRPGGWGFVAGLNFHLAPDEAMVVTTTTGGARYTGFQLNDPWMIAPDARANQVCLNGSQVTPNADGSVTYVIAPKDPGAANWLDTTGLLDGIGILRWQAIPADLKGEGLIREVKVIKASEIATIAGLPRLTPAQRRRQLAARKPDYETRVR</sequence>
<dbReference type="RefSeq" id="WP_339588267.1">
    <property type="nucleotide sequence ID" value="NZ_JBBHJZ010000003.1"/>
</dbReference>
<evidence type="ECO:0000256" key="1">
    <source>
        <dbReference type="SAM" id="SignalP"/>
    </source>
</evidence>
<name>A0ABU8RZ32_9SPHN</name>
<dbReference type="Proteomes" id="UP001361239">
    <property type="component" value="Unassembled WGS sequence"/>
</dbReference>
<reference evidence="2 3" key="1">
    <citation type="submission" date="2024-03" db="EMBL/GenBank/DDBJ databases">
        <authorList>
            <person name="Jo J.-H."/>
        </authorList>
    </citation>
    <scope>NUCLEOTIDE SEQUENCE [LARGE SCALE GENOMIC DNA]</scope>
    <source>
        <strain evidence="2 3">PS1R-30</strain>
    </source>
</reference>
<feature type="signal peptide" evidence="1">
    <location>
        <begin position="1"/>
        <end position="30"/>
    </location>
</feature>